<dbReference type="EMBL" id="CASHSV030000615">
    <property type="protein sequence ID" value="CAJ2668821.1"/>
    <property type="molecule type" value="Genomic_DNA"/>
</dbReference>
<gene>
    <name evidence="1" type="ORF">MILVUS5_LOCUS33145</name>
</gene>
<organism evidence="1 2">
    <name type="scientific">Trifolium pratense</name>
    <name type="common">Red clover</name>
    <dbReference type="NCBI Taxonomy" id="57577"/>
    <lineage>
        <taxon>Eukaryota</taxon>
        <taxon>Viridiplantae</taxon>
        <taxon>Streptophyta</taxon>
        <taxon>Embryophyta</taxon>
        <taxon>Tracheophyta</taxon>
        <taxon>Spermatophyta</taxon>
        <taxon>Magnoliopsida</taxon>
        <taxon>eudicotyledons</taxon>
        <taxon>Gunneridae</taxon>
        <taxon>Pentapetalae</taxon>
        <taxon>rosids</taxon>
        <taxon>fabids</taxon>
        <taxon>Fabales</taxon>
        <taxon>Fabaceae</taxon>
        <taxon>Papilionoideae</taxon>
        <taxon>50 kb inversion clade</taxon>
        <taxon>NPAAA clade</taxon>
        <taxon>Hologalegina</taxon>
        <taxon>IRL clade</taxon>
        <taxon>Trifolieae</taxon>
        <taxon>Trifolium</taxon>
    </lineage>
</organism>
<name>A0ACB0LK83_TRIPR</name>
<keyword evidence="2" id="KW-1185">Reference proteome</keyword>
<evidence type="ECO:0000313" key="2">
    <source>
        <dbReference type="Proteomes" id="UP001177021"/>
    </source>
</evidence>
<protein>
    <submittedName>
        <fullName evidence="1">Uncharacterized protein</fullName>
    </submittedName>
</protein>
<comment type="caution">
    <text evidence="1">The sequence shown here is derived from an EMBL/GenBank/DDBJ whole genome shotgun (WGS) entry which is preliminary data.</text>
</comment>
<sequence length="93" mass="10274">MTRSLILFIESRFSSKPNRSFNNASVRSSIAISTGSKYASLDAPVFSPSSLNISPLRVLNKLSFIVFPSITECNPPFFELLLGFSMKLLLLSI</sequence>
<accession>A0ACB0LK83</accession>
<reference evidence="1" key="1">
    <citation type="submission" date="2023-10" db="EMBL/GenBank/DDBJ databases">
        <authorList>
            <person name="Rodriguez Cubillos JULIANA M."/>
            <person name="De Vega J."/>
        </authorList>
    </citation>
    <scope>NUCLEOTIDE SEQUENCE</scope>
</reference>
<evidence type="ECO:0000313" key="1">
    <source>
        <dbReference type="EMBL" id="CAJ2668821.1"/>
    </source>
</evidence>
<dbReference type="Proteomes" id="UP001177021">
    <property type="component" value="Unassembled WGS sequence"/>
</dbReference>
<proteinExistence type="predicted"/>